<reference evidence="2" key="1">
    <citation type="submission" date="2014-09" db="EMBL/GenBank/DDBJ databases">
        <authorList>
            <person name="Sharma Rahul"/>
            <person name="Thines Marco"/>
        </authorList>
    </citation>
    <scope>NUCLEOTIDE SEQUENCE [LARGE SCALE GENOMIC DNA]</scope>
</reference>
<name>A0A0P1BD02_9BASI</name>
<organism evidence="1 2">
    <name type="scientific">Ceraceosorus bombacis</name>
    <dbReference type="NCBI Taxonomy" id="401625"/>
    <lineage>
        <taxon>Eukaryota</taxon>
        <taxon>Fungi</taxon>
        <taxon>Dikarya</taxon>
        <taxon>Basidiomycota</taxon>
        <taxon>Ustilaginomycotina</taxon>
        <taxon>Exobasidiomycetes</taxon>
        <taxon>Ceraceosorales</taxon>
        <taxon>Ceraceosoraceae</taxon>
        <taxon>Ceraceosorus</taxon>
    </lineage>
</organism>
<evidence type="ECO:0000313" key="2">
    <source>
        <dbReference type="Proteomes" id="UP000054845"/>
    </source>
</evidence>
<dbReference type="Proteomes" id="UP000054845">
    <property type="component" value="Unassembled WGS sequence"/>
</dbReference>
<accession>A0A0P1BD02</accession>
<evidence type="ECO:0000313" key="1">
    <source>
        <dbReference type="EMBL" id="CEH13669.1"/>
    </source>
</evidence>
<dbReference type="AlphaFoldDB" id="A0A0P1BD02"/>
<protein>
    <submittedName>
        <fullName evidence="1">Uncharacterized protein</fullName>
    </submittedName>
</protein>
<sequence>MVVQVDSVEVPNARAIMTPLPCTIVNVVGSCPMWGLQKHKRQSSRGGSCPNEKTASWKEIACPGTFPTAKDRWWKKLLMSISPPQLQCGPLTVSGRCSAATELRKGTRRARRLPHMGTSTAHAQPSICFVDDERRRRTCAKHGSIDFATLVCVSDEVAPASEQHFDASRRHPRVAR</sequence>
<proteinExistence type="predicted"/>
<keyword evidence="2" id="KW-1185">Reference proteome</keyword>
<dbReference type="EMBL" id="CCYA01000221">
    <property type="protein sequence ID" value="CEH13669.1"/>
    <property type="molecule type" value="Genomic_DNA"/>
</dbReference>